<feature type="transmembrane region" description="Helical" evidence="8">
    <location>
        <begin position="74"/>
        <end position="95"/>
    </location>
</feature>
<protein>
    <recommendedName>
        <fullName evidence="7">NADH-ubiquinone oxidoreductase chain 1</fullName>
        <ecNumber evidence="7">7.1.1.2</ecNumber>
    </recommendedName>
</protein>
<feature type="transmembrane region" description="Helical" evidence="8">
    <location>
        <begin position="227"/>
        <end position="249"/>
    </location>
</feature>
<dbReference type="PROSITE" id="PS00667">
    <property type="entry name" value="COMPLEX1_ND1_1"/>
    <property type="match status" value="1"/>
</dbReference>
<dbReference type="HAMAP" id="MF_01350">
    <property type="entry name" value="NDH1_NuoH"/>
    <property type="match status" value="1"/>
</dbReference>
<dbReference type="PANTHER" id="PTHR11432">
    <property type="entry name" value="NADH DEHYDROGENASE SUBUNIT 1"/>
    <property type="match status" value="1"/>
</dbReference>
<geneLocation type="mitochondrion" evidence="9"/>
<dbReference type="InterPro" id="IPR018086">
    <property type="entry name" value="NADH_UbQ_OxRdtase_su1_CS"/>
</dbReference>
<dbReference type="GO" id="GO:0009060">
    <property type="term" value="P:aerobic respiration"/>
    <property type="evidence" value="ECO:0007669"/>
    <property type="project" value="TreeGrafter"/>
</dbReference>
<dbReference type="AlphaFoldDB" id="A0A4Y5T7U4"/>
<evidence type="ECO:0000256" key="2">
    <source>
        <dbReference type="ARBA" id="ARBA00010535"/>
    </source>
</evidence>
<keyword evidence="6" id="KW-0520">NAD</keyword>
<keyword evidence="4 8" id="KW-1133">Transmembrane helix</keyword>
<dbReference type="Pfam" id="PF00146">
    <property type="entry name" value="NADHdh"/>
    <property type="match status" value="1"/>
</dbReference>
<dbReference type="EC" id="7.1.1.2" evidence="7"/>
<feature type="transmembrane region" description="Helical" evidence="8">
    <location>
        <begin position="255"/>
        <end position="277"/>
    </location>
</feature>
<organism evidence="9">
    <name type="scientific">Ishige okamurae</name>
    <dbReference type="NCBI Taxonomy" id="233772"/>
    <lineage>
        <taxon>Eukaryota</taxon>
        <taxon>Sar</taxon>
        <taxon>Stramenopiles</taxon>
        <taxon>Ochrophyta</taxon>
        <taxon>PX clade</taxon>
        <taxon>Phaeophyceae</taxon>
        <taxon>Ectocarpales</taxon>
        <taxon>Ishigeaceae</taxon>
        <taxon>Ishige</taxon>
    </lineage>
</organism>
<evidence type="ECO:0000256" key="5">
    <source>
        <dbReference type="ARBA" id="ARBA00023136"/>
    </source>
</evidence>
<evidence type="ECO:0000256" key="4">
    <source>
        <dbReference type="ARBA" id="ARBA00022989"/>
    </source>
</evidence>
<accession>A0A4Y5T7U4</accession>
<dbReference type="PROSITE" id="PS00668">
    <property type="entry name" value="COMPLEX1_ND1_2"/>
    <property type="match status" value="1"/>
</dbReference>
<comment type="similarity">
    <text evidence="2 6">Belongs to the complex I subunit 1 family.</text>
</comment>
<dbReference type="PANTHER" id="PTHR11432:SF3">
    <property type="entry name" value="NADH-UBIQUINONE OXIDOREDUCTASE CHAIN 1"/>
    <property type="match status" value="1"/>
</dbReference>
<feature type="transmembrane region" description="Helical" evidence="8">
    <location>
        <begin position="147"/>
        <end position="167"/>
    </location>
</feature>
<feature type="transmembrane region" description="Helical" evidence="8">
    <location>
        <begin position="6"/>
        <end position="28"/>
    </location>
</feature>
<keyword evidence="7" id="KW-0830">Ubiquinone</keyword>
<evidence type="ECO:0000256" key="1">
    <source>
        <dbReference type="ARBA" id="ARBA00004141"/>
    </source>
</evidence>
<comment type="catalytic activity">
    <reaction evidence="7">
        <text>a ubiquinone + NADH + 5 H(+)(in) = a ubiquinol + NAD(+) + 4 H(+)(out)</text>
        <dbReference type="Rhea" id="RHEA:29091"/>
        <dbReference type="Rhea" id="RHEA-COMP:9565"/>
        <dbReference type="Rhea" id="RHEA-COMP:9566"/>
        <dbReference type="ChEBI" id="CHEBI:15378"/>
        <dbReference type="ChEBI" id="CHEBI:16389"/>
        <dbReference type="ChEBI" id="CHEBI:17976"/>
        <dbReference type="ChEBI" id="CHEBI:57540"/>
        <dbReference type="ChEBI" id="CHEBI:57945"/>
        <dbReference type="EC" id="7.1.1.2"/>
    </reaction>
</comment>
<evidence type="ECO:0000313" key="9">
    <source>
        <dbReference type="EMBL" id="QDB64153.1"/>
    </source>
</evidence>
<evidence type="ECO:0000256" key="8">
    <source>
        <dbReference type="SAM" id="Phobius"/>
    </source>
</evidence>
<keyword evidence="5 8" id="KW-0472">Membrane</keyword>
<comment type="subcellular location">
    <subcellularLocation>
        <location evidence="1">Membrane</location>
        <topology evidence="1">Multi-pass membrane protein</topology>
    </subcellularLocation>
    <subcellularLocation>
        <location evidence="6">Mitochondrion inner membrane</location>
        <topology evidence="6">Multi-pass membrane protein</topology>
    </subcellularLocation>
</comment>
<feature type="transmembrane region" description="Helical" evidence="8">
    <location>
        <begin position="179"/>
        <end position="198"/>
    </location>
</feature>
<sequence length="320" mass="34962">MDKILVSVLLNFGLLIIPLLISVAYLTLGERKLMGAIQRREGPNVVGFIGLLQPLSDGLKLFVKETIVPINAENILFIIGPILTFTLSLINWSIIPIGSSVIADIHHGIPFFLAVSSLAVYGVLISGWSSNSKYSFLGGLRSAAQMIAYEVSFGLILISIVLCSGSLCFSEIVEIQKTQYLGLPLFPLTFLFYISSLAETNRHPFDLPEAESEIVSGYNTEYSSMQFALFFLGEYANMISMGALGSVLFTGGSVLGVLSGIFLGLKICLYLSGFIIIRATIPRLRYDQLMRFGWKCLLPISLSFVLFNAGILFGFNILPG</sequence>
<dbReference type="GeneID" id="87707607"/>
<keyword evidence="3 6" id="KW-0812">Transmembrane</keyword>
<dbReference type="GO" id="GO:0005743">
    <property type="term" value="C:mitochondrial inner membrane"/>
    <property type="evidence" value="ECO:0007669"/>
    <property type="project" value="UniProtKB-SubCell"/>
</dbReference>
<proteinExistence type="inferred from homology"/>
<dbReference type="RefSeq" id="YP_011008290.1">
    <property type="nucleotide sequence ID" value="NC_085335.1"/>
</dbReference>
<gene>
    <name evidence="9" type="primary">nad1</name>
</gene>
<feature type="transmembrane region" description="Helical" evidence="8">
    <location>
        <begin position="297"/>
        <end position="318"/>
    </location>
</feature>
<dbReference type="InterPro" id="IPR001694">
    <property type="entry name" value="NADH_UbQ_OxRdtase_su1/FPO"/>
</dbReference>
<reference evidence="9" key="1">
    <citation type="submission" date="2018-02" db="EMBL/GenBank/DDBJ databases">
        <title>Mitochondrial genome of the brown alga Ishige okamurae.</title>
        <authorList>
            <person name="Liu F."/>
        </authorList>
    </citation>
    <scope>NUCLEOTIDE SEQUENCE</scope>
</reference>
<dbReference type="GO" id="GO:0008137">
    <property type="term" value="F:NADH dehydrogenase (ubiquinone) activity"/>
    <property type="evidence" value="ECO:0007669"/>
    <property type="project" value="UniProtKB-EC"/>
</dbReference>
<feature type="transmembrane region" description="Helical" evidence="8">
    <location>
        <begin position="107"/>
        <end position="126"/>
    </location>
</feature>
<name>A0A4Y5T7U4_9PHAE</name>
<evidence type="ECO:0000256" key="6">
    <source>
        <dbReference type="RuleBase" id="RU000471"/>
    </source>
</evidence>
<evidence type="ECO:0000256" key="3">
    <source>
        <dbReference type="ARBA" id="ARBA00022692"/>
    </source>
</evidence>
<evidence type="ECO:0000256" key="7">
    <source>
        <dbReference type="RuleBase" id="RU000473"/>
    </source>
</evidence>
<keyword evidence="7 9" id="KW-0496">Mitochondrion</keyword>
<dbReference type="EMBL" id="MG940857">
    <property type="protein sequence ID" value="QDB64153.1"/>
    <property type="molecule type" value="Genomic_DNA"/>
</dbReference>
<dbReference type="GO" id="GO:0003954">
    <property type="term" value="F:NADH dehydrogenase activity"/>
    <property type="evidence" value="ECO:0007669"/>
    <property type="project" value="TreeGrafter"/>
</dbReference>